<sequence length="313" mass="34671">MRRKNQSHVSTFPFVGLPIQSEQEGVFLALFLGMYLTTVLGNLLIILLIRRDPLLHTPMYFFLSHLALTNISFLSVTVTKILMNMQTQDQSISYAECIAQISLFIVFAVLDNFLLTSMAYSQYVAKCHPLHYTNIMREGLCSLLVTVSWILSSAIALCHTFLLTQLSFCADSIIPHFFCDFGTLLKLSCSDTSLNELVIFTIEEGVITFSLMCNLVSYGCIGATILKGPSTKSICKAFSTCASNLSVVSLYHGTIIGMYFLPSSSTSSSKDIISSAMYTVVTPLLNSFIYSLRNRDMKGALQKLFHKGAVLSQ</sequence>
<keyword evidence="11" id="KW-1015">Disulfide bond</keyword>
<evidence type="ECO:0000256" key="10">
    <source>
        <dbReference type="ARBA" id="ARBA00023136"/>
    </source>
</evidence>
<keyword evidence="8 14" id="KW-1133">Transmembrane helix</keyword>
<protein>
    <recommendedName>
        <fullName evidence="15">G-protein coupled receptors family 1 profile domain-containing protein</fullName>
    </recommendedName>
</protein>
<comment type="function">
    <text evidence="2">Putative odorant or sperm cell receptor.</text>
</comment>
<feature type="transmembrane region" description="Helical" evidence="14">
    <location>
        <begin position="26"/>
        <end position="48"/>
    </location>
</feature>
<evidence type="ECO:0000256" key="3">
    <source>
        <dbReference type="ARBA" id="ARBA00004651"/>
    </source>
</evidence>
<keyword evidence="9" id="KW-0297">G-protein coupled receptor</keyword>
<evidence type="ECO:0000256" key="4">
    <source>
        <dbReference type="ARBA" id="ARBA00022475"/>
    </source>
</evidence>
<comment type="function">
    <text evidence="1">Odorant receptor.</text>
</comment>
<keyword evidence="5" id="KW-0716">Sensory transduction</keyword>
<feature type="transmembrane region" description="Helical" evidence="14">
    <location>
        <begin position="238"/>
        <end position="260"/>
    </location>
</feature>
<evidence type="ECO:0000256" key="12">
    <source>
        <dbReference type="ARBA" id="ARBA00023170"/>
    </source>
</evidence>
<organism evidence="16 17">
    <name type="scientific">Sus scrofa</name>
    <name type="common">Pig</name>
    <dbReference type="NCBI Taxonomy" id="9823"/>
    <lineage>
        <taxon>Eukaryota</taxon>
        <taxon>Metazoa</taxon>
        <taxon>Chordata</taxon>
        <taxon>Craniata</taxon>
        <taxon>Vertebrata</taxon>
        <taxon>Euteleostomi</taxon>
        <taxon>Mammalia</taxon>
        <taxon>Eutheria</taxon>
        <taxon>Laurasiatheria</taxon>
        <taxon>Artiodactyla</taxon>
        <taxon>Suina</taxon>
        <taxon>Suidae</taxon>
        <taxon>Sus</taxon>
    </lineage>
</organism>
<evidence type="ECO:0000313" key="17">
    <source>
        <dbReference type="Proteomes" id="UP000694723"/>
    </source>
</evidence>
<evidence type="ECO:0000313" key="16">
    <source>
        <dbReference type="Ensembl" id="ENSSSCP00060028266.1"/>
    </source>
</evidence>
<keyword evidence="12" id="KW-0675">Receptor</keyword>
<evidence type="ECO:0000256" key="14">
    <source>
        <dbReference type="SAM" id="Phobius"/>
    </source>
</evidence>
<evidence type="ECO:0000256" key="9">
    <source>
        <dbReference type="ARBA" id="ARBA00023040"/>
    </source>
</evidence>
<evidence type="ECO:0000256" key="2">
    <source>
        <dbReference type="ARBA" id="ARBA00003929"/>
    </source>
</evidence>
<dbReference type="GO" id="GO:0004984">
    <property type="term" value="F:olfactory receptor activity"/>
    <property type="evidence" value="ECO:0007669"/>
    <property type="project" value="InterPro"/>
</dbReference>
<evidence type="ECO:0000256" key="5">
    <source>
        <dbReference type="ARBA" id="ARBA00022606"/>
    </source>
</evidence>
<feature type="transmembrane region" description="Helical" evidence="14">
    <location>
        <begin position="272"/>
        <end position="292"/>
    </location>
</feature>
<evidence type="ECO:0000256" key="1">
    <source>
        <dbReference type="ARBA" id="ARBA00002936"/>
    </source>
</evidence>
<dbReference type="GO" id="GO:0005886">
    <property type="term" value="C:plasma membrane"/>
    <property type="evidence" value="ECO:0007669"/>
    <property type="project" value="UniProtKB-SubCell"/>
</dbReference>
<reference evidence="16" key="1">
    <citation type="submission" date="2025-08" db="UniProtKB">
        <authorList>
            <consortium name="Ensembl"/>
        </authorList>
    </citation>
    <scope>IDENTIFICATION</scope>
</reference>
<dbReference type="AlphaFoldDB" id="A0A8D1VSX4"/>
<dbReference type="FunFam" id="1.20.1070.10:FF:000082">
    <property type="entry name" value="Olfactory receptor 1A1"/>
    <property type="match status" value="1"/>
</dbReference>
<comment type="subcellular location">
    <subcellularLocation>
        <location evidence="3">Cell membrane</location>
        <topology evidence="3">Multi-pass membrane protein</topology>
    </subcellularLocation>
</comment>
<keyword evidence="6 14" id="KW-0812">Transmembrane</keyword>
<dbReference type="InterPro" id="IPR000276">
    <property type="entry name" value="GPCR_Rhodpsn"/>
</dbReference>
<dbReference type="InterPro" id="IPR000725">
    <property type="entry name" value="Olfact_rcpt"/>
</dbReference>
<dbReference type="Ensembl" id="ENSSSCT00060066011.1">
    <property type="protein sequence ID" value="ENSSSCP00060028266.1"/>
    <property type="gene ID" value="ENSSSCG00060048600.1"/>
</dbReference>
<proteinExistence type="predicted"/>
<feature type="transmembrane region" description="Helical" evidence="14">
    <location>
        <begin position="60"/>
        <end position="78"/>
    </location>
</feature>
<evidence type="ECO:0000256" key="7">
    <source>
        <dbReference type="ARBA" id="ARBA00022725"/>
    </source>
</evidence>
<dbReference type="PROSITE" id="PS50262">
    <property type="entry name" value="G_PROTEIN_RECEP_F1_2"/>
    <property type="match status" value="1"/>
</dbReference>
<evidence type="ECO:0000256" key="6">
    <source>
        <dbReference type="ARBA" id="ARBA00022692"/>
    </source>
</evidence>
<evidence type="ECO:0000259" key="15">
    <source>
        <dbReference type="PROSITE" id="PS50262"/>
    </source>
</evidence>
<keyword evidence="4" id="KW-1003">Cell membrane</keyword>
<feature type="domain" description="G-protein coupled receptors family 1 profile" evidence="15">
    <location>
        <begin position="41"/>
        <end position="290"/>
    </location>
</feature>
<dbReference type="GO" id="GO:0004930">
    <property type="term" value="F:G protein-coupled receptor activity"/>
    <property type="evidence" value="ECO:0007669"/>
    <property type="project" value="UniProtKB-KW"/>
</dbReference>
<dbReference type="PANTHER" id="PTHR48001">
    <property type="entry name" value="OLFACTORY RECEPTOR"/>
    <property type="match status" value="1"/>
</dbReference>
<feature type="transmembrane region" description="Helical" evidence="14">
    <location>
        <begin position="98"/>
        <end position="120"/>
    </location>
</feature>
<accession>A0A8D1VSX4</accession>
<keyword evidence="10 14" id="KW-0472">Membrane</keyword>
<evidence type="ECO:0000256" key="8">
    <source>
        <dbReference type="ARBA" id="ARBA00022989"/>
    </source>
</evidence>
<dbReference type="InterPro" id="IPR017452">
    <property type="entry name" value="GPCR_Rhodpsn_7TM"/>
</dbReference>
<dbReference type="Gene3D" id="1.20.1070.10">
    <property type="entry name" value="Rhodopsin 7-helix transmembrane proteins"/>
    <property type="match status" value="1"/>
</dbReference>
<dbReference type="PRINTS" id="PR00237">
    <property type="entry name" value="GPCRRHODOPSN"/>
</dbReference>
<feature type="transmembrane region" description="Helical" evidence="14">
    <location>
        <begin position="140"/>
        <end position="162"/>
    </location>
</feature>
<dbReference type="PRINTS" id="PR00245">
    <property type="entry name" value="OLFACTORYR"/>
</dbReference>
<dbReference type="Proteomes" id="UP000694723">
    <property type="component" value="Unplaced"/>
</dbReference>
<dbReference type="SUPFAM" id="SSF81321">
    <property type="entry name" value="Family A G protein-coupled receptor-like"/>
    <property type="match status" value="1"/>
</dbReference>
<keyword evidence="7" id="KW-0552">Olfaction</keyword>
<keyword evidence="13" id="KW-0807">Transducer</keyword>
<feature type="transmembrane region" description="Helical" evidence="14">
    <location>
        <begin position="206"/>
        <end position="226"/>
    </location>
</feature>
<evidence type="ECO:0000256" key="13">
    <source>
        <dbReference type="ARBA" id="ARBA00023224"/>
    </source>
</evidence>
<dbReference type="Pfam" id="PF13853">
    <property type="entry name" value="7tm_4"/>
    <property type="match status" value="1"/>
</dbReference>
<name>A0A8D1VSX4_PIG</name>
<evidence type="ECO:0000256" key="11">
    <source>
        <dbReference type="ARBA" id="ARBA00023157"/>
    </source>
</evidence>